<evidence type="ECO:0000256" key="2">
    <source>
        <dbReference type="ARBA" id="ARBA00004496"/>
    </source>
</evidence>
<dbReference type="InterPro" id="IPR013801">
    <property type="entry name" value="STAT_TF_DNA-bd"/>
</dbReference>
<feature type="domain" description="SH2" evidence="14">
    <location>
        <begin position="502"/>
        <end position="628"/>
    </location>
</feature>
<dbReference type="GO" id="GO:0003677">
    <property type="term" value="F:DNA binding"/>
    <property type="evidence" value="ECO:0007669"/>
    <property type="project" value="UniProtKB-KW"/>
</dbReference>
<dbReference type="CTD" id="20248527"/>
<dbReference type="GO" id="GO:0003700">
    <property type="term" value="F:DNA-binding transcription factor activity"/>
    <property type="evidence" value="ECO:0007669"/>
    <property type="project" value="InterPro"/>
</dbReference>
<dbReference type="InterPro" id="IPR036860">
    <property type="entry name" value="SH2_dom_sf"/>
</dbReference>
<evidence type="ECO:0000256" key="4">
    <source>
        <dbReference type="ARBA" id="ARBA00022490"/>
    </source>
</evidence>
<dbReference type="OrthoDB" id="6114634at2759"/>
<gene>
    <name evidence="15" type="ORF">LOTGIDRAFT_231257</name>
</gene>
<comment type="similarity">
    <text evidence="3">Belongs to the transcription factor STAT family.</text>
</comment>
<dbReference type="KEGG" id="lgi:LOTGIDRAFT_231257"/>
<evidence type="ECO:0000256" key="3">
    <source>
        <dbReference type="ARBA" id="ARBA00005586"/>
    </source>
</evidence>
<organism evidence="15 16">
    <name type="scientific">Lottia gigantea</name>
    <name type="common">Giant owl limpet</name>
    <dbReference type="NCBI Taxonomy" id="225164"/>
    <lineage>
        <taxon>Eukaryota</taxon>
        <taxon>Metazoa</taxon>
        <taxon>Spiralia</taxon>
        <taxon>Lophotrochozoa</taxon>
        <taxon>Mollusca</taxon>
        <taxon>Gastropoda</taxon>
        <taxon>Patellogastropoda</taxon>
        <taxon>Lottioidea</taxon>
        <taxon>Lottiidae</taxon>
        <taxon>Lottia</taxon>
    </lineage>
</organism>
<dbReference type="SUPFAM" id="SSF49417">
    <property type="entry name" value="p53-like transcription factors"/>
    <property type="match status" value="1"/>
</dbReference>
<dbReference type="Pfam" id="PF02864">
    <property type="entry name" value="STAT_bind"/>
    <property type="match status" value="1"/>
</dbReference>
<keyword evidence="16" id="KW-1185">Reference proteome</keyword>
<dbReference type="Pfam" id="PF00017">
    <property type="entry name" value="SH2"/>
    <property type="match status" value="1"/>
</dbReference>
<keyword evidence="7" id="KW-0805">Transcription regulation</keyword>
<evidence type="ECO:0000313" key="16">
    <source>
        <dbReference type="Proteomes" id="UP000030746"/>
    </source>
</evidence>
<dbReference type="CDD" id="cd14801">
    <property type="entry name" value="STAT_DBD"/>
    <property type="match status" value="1"/>
</dbReference>
<feature type="region of interest" description="Disordered" evidence="13">
    <location>
        <begin position="254"/>
        <end position="279"/>
    </location>
</feature>
<keyword evidence="10" id="KW-0804">Transcription</keyword>
<evidence type="ECO:0000259" key="14">
    <source>
        <dbReference type="PROSITE" id="PS50001"/>
    </source>
</evidence>
<dbReference type="InterPro" id="IPR008967">
    <property type="entry name" value="p53-like_TF_DNA-bd_sf"/>
</dbReference>
<dbReference type="OMA" id="LACMDES"/>
<comment type="subcellular location">
    <subcellularLocation>
        <location evidence="2">Cytoplasm</location>
    </subcellularLocation>
    <subcellularLocation>
        <location evidence="1">Nucleus</location>
    </subcellularLocation>
</comment>
<evidence type="ECO:0000256" key="10">
    <source>
        <dbReference type="ARBA" id="ARBA00023163"/>
    </source>
</evidence>
<dbReference type="InterPro" id="IPR001217">
    <property type="entry name" value="STAT"/>
</dbReference>
<keyword evidence="5" id="KW-0597">Phosphoprotein</keyword>
<dbReference type="Gene3D" id="3.30.505.10">
    <property type="entry name" value="SH2 domain"/>
    <property type="match status" value="1"/>
</dbReference>
<feature type="compositionally biased region" description="Acidic residues" evidence="13">
    <location>
        <begin position="644"/>
        <end position="671"/>
    </location>
</feature>
<dbReference type="InterPro" id="IPR012345">
    <property type="entry name" value="STAT_TF_DNA-bd_N"/>
</dbReference>
<dbReference type="InterPro" id="IPR000980">
    <property type="entry name" value="SH2"/>
</dbReference>
<dbReference type="EMBL" id="KB201205">
    <property type="protein sequence ID" value="ESO98931.1"/>
    <property type="molecule type" value="Genomic_DNA"/>
</dbReference>
<evidence type="ECO:0000256" key="6">
    <source>
        <dbReference type="ARBA" id="ARBA00022999"/>
    </source>
</evidence>
<keyword evidence="9" id="KW-0010">Activator</keyword>
<dbReference type="GO" id="GO:0007165">
    <property type="term" value="P:signal transduction"/>
    <property type="evidence" value="ECO:0007669"/>
    <property type="project" value="InterPro"/>
</dbReference>
<evidence type="ECO:0000256" key="7">
    <source>
        <dbReference type="ARBA" id="ARBA00023015"/>
    </source>
</evidence>
<evidence type="ECO:0000313" key="15">
    <source>
        <dbReference type="EMBL" id="ESO98931.1"/>
    </source>
</evidence>
<evidence type="ECO:0000256" key="12">
    <source>
        <dbReference type="PROSITE-ProRule" id="PRU00191"/>
    </source>
</evidence>
<name>V4AYY3_LOTGI</name>
<evidence type="ECO:0000256" key="11">
    <source>
        <dbReference type="ARBA" id="ARBA00023242"/>
    </source>
</evidence>
<protein>
    <recommendedName>
        <fullName evidence="14">SH2 domain-containing protein</fullName>
    </recommendedName>
</protein>
<keyword evidence="6 12" id="KW-0727">SH2 domain</keyword>
<accession>V4AYY3</accession>
<proteinExistence type="inferred from homology"/>
<feature type="region of interest" description="Disordered" evidence="13">
    <location>
        <begin position="644"/>
        <end position="691"/>
    </location>
</feature>
<dbReference type="GO" id="GO:0005634">
    <property type="term" value="C:nucleus"/>
    <property type="evidence" value="ECO:0007669"/>
    <property type="project" value="UniProtKB-SubCell"/>
</dbReference>
<evidence type="ECO:0000256" key="9">
    <source>
        <dbReference type="ARBA" id="ARBA00023159"/>
    </source>
</evidence>
<dbReference type="RefSeq" id="XP_009050553.1">
    <property type="nucleotide sequence ID" value="XM_009052305.1"/>
</dbReference>
<keyword evidence="11" id="KW-0539">Nucleus</keyword>
<dbReference type="PROSITE" id="PS50001">
    <property type="entry name" value="SH2"/>
    <property type="match status" value="1"/>
</dbReference>
<dbReference type="AlphaFoldDB" id="V4AYY3"/>
<dbReference type="SUPFAM" id="SSF55550">
    <property type="entry name" value="SH2 domain"/>
    <property type="match status" value="1"/>
</dbReference>
<dbReference type="GeneID" id="20248527"/>
<evidence type="ECO:0000256" key="5">
    <source>
        <dbReference type="ARBA" id="ARBA00022553"/>
    </source>
</evidence>
<dbReference type="Gene3D" id="1.10.238.10">
    <property type="entry name" value="EF-hand"/>
    <property type="match status" value="1"/>
</dbReference>
<dbReference type="PANTHER" id="PTHR11801">
    <property type="entry name" value="SIGNAL TRANSDUCER AND ACTIVATOR OF TRANSCRIPTION"/>
    <property type="match status" value="1"/>
</dbReference>
<keyword evidence="8" id="KW-0238">DNA-binding</keyword>
<dbReference type="HOGENOM" id="CLU_334715_0_0_1"/>
<evidence type="ECO:0000256" key="8">
    <source>
        <dbReference type="ARBA" id="ARBA00023125"/>
    </source>
</evidence>
<reference evidence="15 16" key="1">
    <citation type="journal article" date="2013" name="Nature">
        <title>Insights into bilaterian evolution from three spiralian genomes.</title>
        <authorList>
            <person name="Simakov O."/>
            <person name="Marletaz F."/>
            <person name="Cho S.J."/>
            <person name="Edsinger-Gonzales E."/>
            <person name="Havlak P."/>
            <person name="Hellsten U."/>
            <person name="Kuo D.H."/>
            <person name="Larsson T."/>
            <person name="Lv J."/>
            <person name="Arendt D."/>
            <person name="Savage R."/>
            <person name="Osoegawa K."/>
            <person name="de Jong P."/>
            <person name="Grimwood J."/>
            <person name="Chapman J.A."/>
            <person name="Shapiro H."/>
            <person name="Aerts A."/>
            <person name="Otillar R.P."/>
            <person name="Terry A.Y."/>
            <person name="Boore J.L."/>
            <person name="Grigoriev I.V."/>
            <person name="Lindberg D.R."/>
            <person name="Seaver E.C."/>
            <person name="Weisblat D.A."/>
            <person name="Putnam N.H."/>
            <person name="Rokhsar D.S."/>
        </authorList>
    </citation>
    <scope>NUCLEOTIDE SEQUENCE [LARGE SCALE GENOMIC DNA]</scope>
</reference>
<dbReference type="STRING" id="225164.V4AYY3"/>
<keyword evidence="4" id="KW-0963">Cytoplasm</keyword>
<sequence length="853" mass="96185">MDHCQYKLYENAKLYMIQAFKILIKCAGLISQNTTNISNTDQNKAVKRSIILEVNRPDHDNFVRETSKVYRFLMECSNKLEIIDKDAENNTAIGDRGRDLFKVLRHKKLKQSEMPVEFDLHTITSEYTERRQEILQEFKQLYVGLSTNLKLLYSCIDNWKESHKKAYIKVGHQFNINILKDGCTEACKVILKMIGLLNKDHYQKMTSLPDTSDKPQLDKESALHEQIGKQLVKDFKELFERCFVVEVEPTDVQKVTGSSEKGSKKGKGKGKAGAKDEEVKSNKCGPEFNVSVSVLCGRGLECISAVMKQVKAKLYYEENQKLGGCVSGELNVPQVSVGKDGIAEFKKQKIINFERPGKNNKSEQVTSERYRIVFETDLSIQNPKITIELKTMSLPMAIITGSNQANSAHGALLWYCYNTDPYLLPSLPVSIPTEIFTDMIQACFKYLDGRLLREDEINFLLVKLFKQDNKQMQPVFRNEVKFEEFEGTHRSKEDKTIPFWRVIHGFVSRERTDQLLRNEPDGVFLLRFSESKVVGDGQNKNLTGAIVAAFSRGAGSKPILSSPLTVESYFKKYSLYAVLSGIQNEEKGRQLLKKLYGTQTTIKDFKALYHHSKHDKKDMATQNKSYPNWNEQTLLMLSKIELKDDEDDDDDDDDNDDNDEDEGDEGDDDSVSGEIKRKKPKIRHDSMNSIAYSPEILNNPIQQPETPTMDEMILPLNAVDNLLASNNQHSGPSTSMFCNSFTPIQSNAESEFENTMFLPDGTVTDGGAISSSGHLYQVSSPNNQTSLSSFPSPAHSFVIGTVHSGIPSPQFNYGATAWSTANTQHSNDSIPITAQELSADFMSLSGPENMSDL</sequence>
<dbReference type="Gene3D" id="2.60.40.630">
    <property type="entry name" value="STAT transcription factor, DNA-binding domain"/>
    <property type="match status" value="1"/>
</dbReference>
<evidence type="ECO:0000256" key="13">
    <source>
        <dbReference type="SAM" id="MobiDB-lite"/>
    </source>
</evidence>
<evidence type="ECO:0000256" key="1">
    <source>
        <dbReference type="ARBA" id="ARBA00004123"/>
    </source>
</evidence>
<dbReference type="GO" id="GO:0005737">
    <property type="term" value="C:cytoplasm"/>
    <property type="evidence" value="ECO:0007669"/>
    <property type="project" value="UniProtKB-SubCell"/>
</dbReference>
<dbReference type="Proteomes" id="UP000030746">
    <property type="component" value="Unassembled WGS sequence"/>
</dbReference>